<feature type="transmembrane region" description="Helical" evidence="7">
    <location>
        <begin position="96"/>
        <end position="115"/>
    </location>
</feature>
<feature type="transmembrane region" description="Helical" evidence="7">
    <location>
        <begin position="182"/>
        <end position="200"/>
    </location>
</feature>
<evidence type="ECO:0000256" key="7">
    <source>
        <dbReference type="SAM" id="Phobius"/>
    </source>
</evidence>
<dbReference type="PROSITE" id="PS50850">
    <property type="entry name" value="MFS"/>
    <property type="match status" value="1"/>
</dbReference>
<proteinExistence type="predicted"/>
<accession>A0A150HPZ1</accession>
<feature type="transmembrane region" description="Helical" evidence="7">
    <location>
        <begin position="269"/>
        <end position="287"/>
    </location>
</feature>
<evidence type="ECO:0000256" key="5">
    <source>
        <dbReference type="ARBA" id="ARBA00022989"/>
    </source>
</evidence>
<evidence type="ECO:0000256" key="3">
    <source>
        <dbReference type="ARBA" id="ARBA00022475"/>
    </source>
</evidence>
<dbReference type="PANTHER" id="PTHR42718">
    <property type="entry name" value="MAJOR FACILITATOR SUPERFAMILY MULTIDRUG TRANSPORTER MFSC"/>
    <property type="match status" value="1"/>
</dbReference>
<evidence type="ECO:0000256" key="4">
    <source>
        <dbReference type="ARBA" id="ARBA00022692"/>
    </source>
</evidence>
<reference evidence="9 10" key="1">
    <citation type="journal article" date="2016" name="Sci. Rep.">
        <title>Genomic and phenotypic characterization of the species Acinetobacter venetianus.</title>
        <authorList>
            <person name="Fondi M."/>
            <person name="Maida I."/>
            <person name="Perrin E."/>
            <person name="Orlandini V."/>
            <person name="La Torre L."/>
            <person name="Bosi E."/>
            <person name="Negroni A."/>
            <person name="Zanaroli G."/>
            <person name="Fava F."/>
            <person name="Decorosi F."/>
            <person name="Giovannetti L."/>
            <person name="Viti C."/>
            <person name="Vaneechoutte M."/>
            <person name="Dijkshoorn L."/>
            <person name="Fani R."/>
        </authorList>
    </citation>
    <scope>NUCLEOTIDE SEQUENCE [LARGE SCALE GENOMIC DNA]</scope>
    <source>
        <strain evidence="9 10">LUH5627</strain>
    </source>
</reference>
<dbReference type="Pfam" id="PF07690">
    <property type="entry name" value="MFS_1"/>
    <property type="match status" value="1"/>
</dbReference>
<dbReference type="InterPro" id="IPR036259">
    <property type="entry name" value="MFS_trans_sf"/>
</dbReference>
<keyword evidence="5 7" id="KW-1133">Transmembrane helix</keyword>
<dbReference type="CDD" id="cd17320">
    <property type="entry name" value="MFS_MdfA_MDR_like"/>
    <property type="match status" value="1"/>
</dbReference>
<comment type="caution">
    <text evidence="9">The sequence shown here is derived from an EMBL/GenBank/DDBJ whole genome shotgun (WGS) entry which is preliminary data.</text>
</comment>
<name>A0A150HPZ1_9GAMM</name>
<evidence type="ECO:0000256" key="1">
    <source>
        <dbReference type="ARBA" id="ARBA00004651"/>
    </source>
</evidence>
<keyword evidence="4 7" id="KW-0812">Transmembrane</keyword>
<gene>
    <name evidence="9" type="primary">mdfA</name>
    <name evidence="9" type="ORF">AVENLUH5627_01772</name>
</gene>
<dbReference type="PANTHER" id="PTHR42718:SF46">
    <property type="entry name" value="BLR6921 PROTEIN"/>
    <property type="match status" value="1"/>
</dbReference>
<feature type="transmembrane region" description="Helical" evidence="7">
    <location>
        <begin position="360"/>
        <end position="380"/>
    </location>
</feature>
<feature type="transmembrane region" description="Helical" evidence="7">
    <location>
        <begin position="23"/>
        <end position="43"/>
    </location>
</feature>
<dbReference type="GO" id="GO:0005886">
    <property type="term" value="C:plasma membrane"/>
    <property type="evidence" value="ECO:0007669"/>
    <property type="project" value="UniProtKB-SubCell"/>
</dbReference>
<evidence type="ECO:0000313" key="9">
    <source>
        <dbReference type="EMBL" id="KXZ68665.1"/>
    </source>
</evidence>
<dbReference type="Proteomes" id="UP000075680">
    <property type="component" value="Unassembled WGS sequence"/>
</dbReference>
<dbReference type="InterPro" id="IPR011701">
    <property type="entry name" value="MFS"/>
</dbReference>
<evidence type="ECO:0000256" key="2">
    <source>
        <dbReference type="ARBA" id="ARBA00022448"/>
    </source>
</evidence>
<keyword evidence="6 7" id="KW-0472">Membrane</keyword>
<feature type="transmembrane region" description="Helical" evidence="7">
    <location>
        <begin position="232"/>
        <end position="257"/>
    </location>
</feature>
<dbReference type="Gene3D" id="1.20.1720.10">
    <property type="entry name" value="Multidrug resistance protein D"/>
    <property type="match status" value="1"/>
</dbReference>
<dbReference type="AlphaFoldDB" id="A0A150HPZ1"/>
<feature type="transmembrane region" description="Helical" evidence="7">
    <location>
        <begin position="386"/>
        <end position="405"/>
    </location>
</feature>
<feature type="transmembrane region" description="Helical" evidence="7">
    <location>
        <begin position="299"/>
        <end position="322"/>
    </location>
</feature>
<feature type="transmembrane region" description="Helical" evidence="7">
    <location>
        <begin position="154"/>
        <end position="176"/>
    </location>
</feature>
<evidence type="ECO:0000256" key="6">
    <source>
        <dbReference type="ARBA" id="ARBA00023136"/>
    </source>
</evidence>
<sequence length="423" mass="47292">MGRTPVGYFCEYNMMTNNQNMTLNRITLMFPLALVLFEFSVYIGNDLIQPAMLAITEQFGVSATWTPSSMSFYLLGGASVAWLLGPLSDRLGRKKVLLAGVAFFTICCLLILLTHNIEQFLALRFLQGIGLTVISAVGYAAIQETFAERDAIKVMALMANISLLAPLLGPVLGAFLIDYVSWHWGFVAIALVSFLSWFGLNKFMPAHQESRAKQPFSYMFDDFKKVFTDRQFLGFTLALPLVSMPLMLWIALSPIILVDELKLSSVQYGLAQFPVFFGLIAGNIVLIKIIDRFELGKTILMGLPIMFLGTLFLIAGVIWNAYLVPCLLIGMTLISFGEGISFSVMYRFALMSSEVSKGTVAASVSMLLMMSFFVIIELVRMLYTHFHIWAFALVSFALIAIWFSTPRQVLLQHMQVRQQQGLN</sequence>
<keyword evidence="2" id="KW-0813">Transport</keyword>
<dbReference type="PROSITE" id="PS00216">
    <property type="entry name" value="SUGAR_TRANSPORT_1"/>
    <property type="match status" value="1"/>
</dbReference>
<feature type="transmembrane region" description="Helical" evidence="7">
    <location>
        <begin position="63"/>
        <end position="84"/>
    </location>
</feature>
<dbReference type="InterPro" id="IPR005829">
    <property type="entry name" value="Sugar_transporter_CS"/>
</dbReference>
<evidence type="ECO:0000259" key="8">
    <source>
        <dbReference type="PROSITE" id="PS50850"/>
    </source>
</evidence>
<keyword evidence="3" id="KW-1003">Cell membrane</keyword>
<dbReference type="GO" id="GO:0022857">
    <property type="term" value="F:transmembrane transporter activity"/>
    <property type="evidence" value="ECO:0007669"/>
    <property type="project" value="InterPro"/>
</dbReference>
<dbReference type="SUPFAM" id="SSF103473">
    <property type="entry name" value="MFS general substrate transporter"/>
    <property type="match status" value="1"/>
</dbReference>
<dbReference type="EMBL" id="JRUE01000162">
    <property type="protein sequence ID" value="KXZ68665.1"/>
    <property type="molecule type" value="Genomic_DNA"/>
</dbReference>
<evidence type="ECO:0000313" key="10">
    <source>
        <dbReference type="Proteomes" id="UP000075680"/>
    </source>
</evidence>
<feature type="domain" description="Major facilitator superfamily (MFS) profile" evidence="8">
    <location>
        <begin position="26"/>
        <end position="408"/>
    </location>
</feature>
<protein>
    <submittedName>
        <fullName evidence="9">Multidrug transporter MdfA</fullName>
    </submittedName>
</protein>
<dbReference type="PATRIC" id="fig|52133.18.peg.1843"/>
<feature type="transmembrane region" description="Helical" evidence="7">
    <location>
        <begin position="121"/>
        <end position="142"/>
    </location>
</feature>
<organism evidence="9 10">
    <name type="scientific">Acinetobacter venetianus</name>
    <dbReference type="NCBI Taxonomy" id="52133"/>
    <lineage>
        <taxon>Bacteria</taxon>
        <taxon>Pseudomonadati</taxon>
        <taxon>Pseudomonadota</taxon>
        <taxon>Gammaproteobacteria</taxon>
        <taxon>Moraxellales</taxon>
        <taxon>Moraxellaceae</taxon>
        <taxon>Acinetobacter</taxon>
    </lineage>
</organism>
<dbReference type="InterPro" id="IPR020846">
    <property type="entry name" value="MFS_dom"/>
</dbReference>
<comment type="subcellular location">
    <subcellularLocation>
        <location evidence="1">Cell membrane</location>
        <topology evidence="1">Multi-pass membrane protein</topology>
    </subcellularLocation>
</comment>
<feature type="transmembrane region" description="Helical" evidence="7">
    <location>
        <begin position="328"/>
        <end position="348"/>
    </location>
</feature>